<dbReference type="InterPro" id="IPR001368">
    <property type="entry name" value="TNFR/NGFR_Cys_rich_reg"/>
</dbReference>
<dbReference type="GO" id="GO:0006915">
    <property type="term" value="P:apoptotic process"/>
    <property type="evidence" value="ECO:0007669"/>
    <property type="project" value="InterPro"/>
</dbReference>
<dbReference type="Pfam" id="PF00020">
    <property type="entry name" value="TNFR_c6"/>
    <property type="match status" value="2"/>
</dbReference>
<dbReference type="PANTHER" id="PTHR47139">
    <property type="entry name" value="TUMOR NECROSIS FACTOR RECEPTOR SUPERFAMILY MEMBER 9"/>
    <property type="match status" value="1"/>
</dbReference>
<dbReference type="InterPro" id="IPR020413">
    <property type="entry name" value="TNFR_9"/>
</dbReference>
<dbReference type="PROSITE" id="PS50050">
    <property type="entry name" value="TNFR_NGFR_2"/>
    <property type="match status" value="1"/>
</dbReference>
<feature type="repeat" description="TNFR-Cys" evidence="1">
    <location>
        <begin position="47"/>
        <end position="86"/>
    </location>
</feature>
<feature type="domain" description="TNFR-Cys" evidence="3">
    <location>
        <begin position="47"/>
        <end position="86"/>
    </location>
</feature>
<dbReference type="InParanoid" id="G5C552"/>
<keyword evidence="2" id="KW-0472">Membrane</keyword>
<keyword evidence="4" id="KW-0675">Receptor</keyword>
<dbReference type="STRING" id="10181.G5C552"/>
<dbReference type="GO" id="GO:0008285">
    <property type="term" value="P:negative regulation of cell population proliferation"/>
    <property type="evidence" value="ECO:0007669"/>
    <property type="project" value="InterPro"/>
</dbReference>
<comment type="caution">
    <text evidence="1">Lacks conserved residue(s) required for the propagation of feature annotation.</text>
</comment>
<name>G5C552_HETGA</name>
<keyword evidence="1" id="KW-1015">Disulfide bond</keyword>
<evidence type="ECO:0000259" key="3">
    <source>
        <dbReference type="PROSITE" id="PS50050"/>
    </source>
</evidence>
<dbReference type="GO" id="GO:0009897">
    <property type="term" value="C:external side of plasma membrane"/>
    <property type="evidence" value="ECO:0007669"/>
    <property type="project" value="InterPro"/>
</dbReference>
<dbReference type="PRINTS" id="PR01924">
    <property type="entry name" value="TNFACTORR9"/>
</dbReference>
<proteinExistence type="predicted"/>
<reference evidence="4 5" key="1">
    <citation type="journal article" date="2011" name="Nature">
        <title>Genome sequencing reveals insights into physiology and longevity of the naked mole rat.</title>
        <authorList>
            <person name="Kim E.B."/>
            <person name="Fang X."/>
            <person name="Fushan A.A."/>
            <person name="Huang Z."/>
            <person name="Lobanov A.V."/>
            <person name="Han L."/>
            <person name="Marino S.M."/>
            <person name="Sun X."/>
            <person name="Turanov A.A."/>
            <person name="Yang P."/>
            <person name="Yim S.H."/>
            <person name="Zhao X."/>
            <person name="Kasaikina M.V."/>
            <person name="Stoletzki N."/>
            <person name="Peng C."/>
            <person name="Polak P."/>
            <person name="Xiong Z."/>
            <person name="Kiezun A."/>
            <person name="Zhu Y."/>
            <person name="Chen Y."/>
            <person name="Kryukov G.V."/>
            <person name="Zhang Q."/>
            <person name="Peshkin L."/>
            <person name="Yang L."/>
            <person name="Bronson R.T."/>
            <person name="Buffenstein R."/>
            <person name="Wang B."/>
            <person name="Han C."/>
            <person name="Li Q."/>
            <person name="Chen L."/>
            <person name="Zhao W."/>
            <person name="Sunyaev S.R."/>
            <person name="Park T.J."/>
            <person name="Zhang G."/>
            <person name="Wang J."/>
            <person name="Gladyshev V.N."/>
        </authorList>
    </citation>
    <scope>NUCLEOTIDE SEQUENCE [LARGE SCALE GENOMIC DNA]</scope>
</reference>
<evidence type="ECO:0000313" key="5">
    <source>
        <dbReference type="Proteomes" id="UP000006813"/>
    </source>
</evidence>
<protein>
    <submittedName>
        <fullName evidence="4">Tumor necrosis factor receptor superfamily member 9</fullName>
    </submittedName>
</protein>
<evidence type="ECO:0000256" key="1">
    <source>
        <dbReference type="PROSITE-ProRule" id="PRU00206"/>
    </source>
</evidence>
<dbReference type="InterPro" id="IPR034020">
    <property type="entry name" value="TNFRSF9_N"/>
</dbReference>
<dbReference type="PANTHER" id="PTHR47139:SF1">
    <property type="entry name" value="TUMOR NECROSIS FACTOR RECEPTOR SUPERFAMILY MEMBER 9"/>
    <property type="match status" value="1"/>
</dbReference>
<dbReference type="Proteomes" id="UP000006813">
    <property type="component" value="Unassembled WGS sequence"/>
</dbReference>
<feature type="transmembrane region" description="Helical" evidence="2">
    <location>
        <begin position="198"/>
        <end position="220"/>
    </location>
</feature>
<dbReference type="FunCoup" id="G5C552">
    <property type="interactions" value="390"/>
</dbReference>
<feature type="disulfide bond" evidence="1">
    <location>
        <begin position="65"/>
        <end position="78"/>
    </location>
</feature>
<dbReference type="SMART" id="SM00208">
    <property type="entry name" value="TNFR"/>
    <property type="match status" value="2"/>
</dbReference>
<dbReference type="EMBL" id="JH173407">
    <property type="protein sequence ID" value="EHB16663.1"/>
    <property type="molecule type" value="Genomic_DNA"/>
</dbReference>
<dbReference type="Gene3D" id="2.10.50.10">
    <property type="entry name" value="Tumor Necrosis Factor Receptor, subunit A, domain 2"/>
    <property type="match status" value="2"/>
</dbReference>
<gene>
    <name evidence="4" type="ORF">GW7_09142</name>
</gene>
<dbReference type="AlphaFoldDB" id="G5C552"/>
<organism evidence="4 5">
    <name type="scientific">Heterocephalus glaber</name>
    <name type="common">Naked mole rat</name>
    <dbReference type="NCBI Taxonomy" id="10181"/>
    <lineage>
        <taxon>Eukaryota</taxon>
        <taxon>Metazoa</taxon>
        <taxon>Chordata</taxon>
        <taxon>Craniata</taxon>
        <taxon>Vertebrata</taxon>
        <taxon>Euteleostomi</taxon>
        <taxon>Mammalia</taxon>
        <taxon>Eutheria</taxon>
        <taxon>Euarchontoglires</taxon>
        <taxon>Glires</taxon>
        <taxon>Rodentia</taxon>
        <taxon>Hystricomorpha</taxon>
        <taxon>Bathyergidae</taxon>
        <taxon>Heterocephalus</taxon>
    </lineage>
</organism>
<evidence type="ECO:0000313" key="4">
    <source>
        <dbReference type="EMBL" id="EHB16663.1"/>
    </source>
</evidence>
<dbReference type="SUPFAM" id="SSF57586">
    <property type="entry name" value="TNF receptor-like"/>
    <property type="match status" value="1"/>
</dbReference>
<dbReference type="CDD" id="cd13410">
    <property type="entry name" value="TNFRSF9"/>
    <property type="match status" value="1"/>
</dbReference>
<keyword evidence="2" id="KW-1133">Transmembrane helix</keyword>
<accession>G5C552</accession>
<evidence type="ECO:0000256" key="2">
    <source>
        <dbReference type="SAM" id="Phobius"/>
    </source>
</evidence>
<sequence length="267" mass="29248">MGNSFYSTVAAVLLVANFERTRSVLDSCHNCPAGTFCRKNKDQTCILCPLNSYSSTGGQAVCNVCRKCEGIFRTKQPCSRTSNAECECAPGLRCSGPGCPSCYPDCAQGQELTENGCKDCWFGTFNDKRGGKCRPWTKCSSDGRAVLVNGTKDRDVVCGPVPAGFSPGVGTVSRNPSITYKHLPSMPLLVLCAGPSPWFFTVLLVLMSAMALLLLIFCVCQRSVIRWSRKKFVYMFKRPFVKPVQTAQMEDACSCRFPQEEEGECVL</sequence>
<keyword evidence="2" id="KW-0812">Transmembrane</keyword>
<feature type="disulfide bond" evidence="1">
    <location>
        <begin position="68"/>
        <end position="86"/>
    </location>
</feature>
<dbReference type="GO" id="GO:0038023">
    <property type="term" value="F:signaling receptor activity"/>
    <property type="evidence" value="ECO:0007669"/>
    <property type="project" value="InterPro"/>
</dbReference>